<feature type="binding site" evidence="5">
    <location>
        <position position="332"/>
    </location>
    <ligand>
        <name>Mn(2+)</name>
        <dbReference type="ChEBI" id="CHEBI:29035"/>
        <label>1</label>
    </ligand>
</feature>
<keyword evidence="4 5" id="KW-0413">Isomerase</keyword>
<reference evidence="8 11" key="2">
    <citation type="submission" date="2020-07" db="EMBL/GenBank/DDBJ databases">
        <title>Organ Donor 1.</title>
        <authorList>
            <person name="Marsh A.J."/>
            <person name="Azcarate-Peril M.A."/>
        </authorList>
    </citation>
    <scope>NUCLEOTIDE SEQUENCE [LARGE SCALE GENOMIC DNA]</scope>
    <source>
        <strain evidence="8 11">AMC0712</strain>
    </source>
</reference>
<evidence type="ECO:0000256" key="3">
    <source>
        <dbReference type="ARBA" id="ARBA00023211"/>
    </source>
</evidence>
<evidence type="ECO:0000256" key="2">
    <source>
        <dbReference type="ARBA" id="ARBA00022723"/>
    </source>
</evidence>
<comment type="similarity">
    <text evidence="1 5">Belongs to the phosphopentomutase family.</text>
</comment>
<organism evidence="8 11">
    <name type="scientific">Lacticaseibacillus rhamnosus</name>
    <name type="common">Lactobacillus rhamnosus</name>
    <dbReference type="NCBI Taxonomy" id="47715"/>
    <lineage>
        <taxon>Bacteria</taxon>
        <taxon>Bacillati</taxon>
        <taxon>Bacillota</taxon>
        <taxon>Bacilli</taxon>
        <taxon>Lactobacillales</taxon>
        <taxon>Lactobacillaceae</taxon>
        <taxon>Lacticaseibacillus</taxon>
    </lineage>
</organism>
<comment type="catalytic activity">
    <reaction evidence="5">
        <text>2-deoxy-alpha-D-ribose 1-phosphate = 2-deoxy-D-ribose 5-phosphate</text>
        <dbReference type="Rhea" id="RHEA:27658"/>
        <dbReference type="ChEBI" id="CHEBI:57259"/>
        <dbReference type="ChEBI" id="CHEBI:62877"/>
        <dbReference type="EC" id="5.4.2.7"/>
    </reaction>
</comment>
<dbReference type="InterPro" id="IPR024052">
    <property type="entry name" value="Phosphopentomutase_DeoB_cap_sf"/>
</dbReference>
<comment type="cofactor">
    <cofactor evidence="5">
        <name>Mn(2+)</name>
        <dbReference type="ChEBI" id="CHEBI:29035"/>
    </cofactor>
    <text evidence="5">Binds 2 manganese ions.</text>
</comment>
<dbReference type="Gene3D" id="3.40.720.10">
    <property type="entry name" value="Alkaline Phosphatase, subunit A"/>
    <property type="match status" value="1"/>
</dbReference>
<dbReference type="EMBL" id="SSHM01000001">
    <property type="protein sequence ID" value="THC79465.1"/>
    <property type="molecule type" value="Genomic_DNA"/>
</dbReference>
<dbReference type="NCBIfam" id="NF003766">
    <property type="entry name" value="PRK05362.1"/>
    <property type="match status" value="1"/>
</dbReference>
<comment type="caution">
    <text evidence="8">The sequence shown here is derived from an EMBL/GenBank/DDBJ whole genome shotgun (WGS) entry which is preliminary data.</text>
</comment>
<evidence type="ECO:0000256" key="6">
    <source>
        <dbReference type="NCBIfam" id="TIGR01696"/>
    </source>
</evidence>
<dbReference type="GO" id="GO:0006015">
    <property type="term" value="P:5-phosphoribose 1-diphosphate biosynthetic process"/>
    <property type="evidence" value="ECO:0007669"/>
    <property type="project" value="UniProtKB-UniPathway"/>
</dbReference>
<dbReference type="PANTHER" id="PTHR21110:SF0">
    <property type="entry name" value="PHOSPHOPENTOMUTASE"/>
    <property type="match status" value="1"/>
</dbReference>
<evidence type="ECO:0000313" key="10">
    <source>
        <dbReference type="Proteomes" id="UP000307517"/>
    </source>
</evidence>
<dbReference type="AlphaFoldDB" id="A0A508Z698"/>
<dbReference type="GO" id="GO:0000287">
    <property type="term" value="F:magnesium ion binding"/>
    <property type="evidence" value="ECO:0007669"/>
    <property type="project" value="UniProtKB-UniRule"/>
</dbReference>
<comment type="function">
    <text evidence="5">Isomerase that catalyzes the conversion of deoxy-ribose 1-phosphate (dRib-1-P) and ribose 1-phosphate (Rib-1-P) to deoxy-ribose 5-phosphate (dRib-5-P) and ribose 5-phosphate (Rib-5-P), respectively.</text>
</comment>
<keyword evidence="2 5" id="KW-0479">Metal-binding</keyword>
<proteinExistence type="inferred from homology"/>
<dbReference type="GO" id="GO:0030145">
    <property type="term" value="F:manganese ion binding"/>
    <property type="evidence" value="ECO:0007669"/>
    <property type="project" value="UniProtKB-UniRule"/>
</dbReference>
<gene>
    <name evidence="5" type="primary">deoB</name>
    <name evidence="9" type="ORF">E6L36_03005</name>
    <name evidence="8" type="ORF">H0N82_10410</name>
</gene>
<dbReference type="EMBL" id="JACCKI010000008">
    <property type="protein sequence ID" value="NZA05489.1"/>
    <property type="molecule type" value="Genomic_DNA"/>
</dbReference>
<feature type="binding site" evidence="5">
    <location>
        <position position="333"/>
    </location>
    <ligand>
        <name>Mn(2+)</name>
        <dbReference type="ChEBI" id="CHEBI:29035"/>
        <label>1</label>
    </ligand>
</feature>
<evidence type="ECO:0000256" key="1">
    <source>
        <dbReference type="ARBA" id="ARBA00010373"/>
    </source>
</evidence>
<dbReference type="EC" id="5.4.2.7" evidence="5 6"/>
<dbReference type="NCBIfam" id="TIGR01696">
    <property type="entry name" value="deoB"/>
    <property type="match status" value="1"/>
</dbReference>
<dbReference type="CDD" id="cd16009">
    <property type="entry name" value="PPM"/>
    <property type="match status" value="1"/>
</dbReference>
<dbReference type="GO" id="GO:0043094">
    <property type="term" value="P:metabolic compound salvage"/>
    <property type="evidence" value="ECO:0007669"/>
    <property type="project" value="UniProtKB-UniRule"/>
</dbReference>
<keyword evidence="5" id="KW-0963">Cytoplasm</keyword>
<dbReference type="GO" id="GO:0006018">
    <property type="term" value="P:2-deoxyribose 1-phosphate catabolic process"/>
    <property type="evidence" value="ECO:0007669"/>
    <property type="project" value="UniProtKB-UniRule"/>
</dbReference>
<dbReference type="InterPro" id="IPR017850">
    <property type="entry name" value="Alkaline_phosphatase_core_sf"/>
</dbReference>
<dbReference type="Proteomes" id="UP000307517">
    <property type="component" value="Unassembled WGS sequence"/>
</dbReference>
<dbReference type="RefSeq" id="WP_005692304.1">
    <property type="nucleotide sequence ID" value="NZ_CABFNI010000018.1"/>
</dbReference>
<dbReference type="UniPathway" id="UPA00087">
    <property type="reaction ID" value="UER00173"/>
</dbReference>
<comment type="catalytic activity">
    <reaction evidence="5">
        <text>alpha-D-ribose 1-phosphate = D-ribose 5-phosphate</text>
        <dbReference type="Rhea" id="RHEA:18793"/>
        <dbReference type="ChEBI" id="CHEBI:57720"/>
        <dbReference type="ChEBI" id="CHEBI:78346"/>
        <dbReference type="EC" id="5.4.2.7"/>
    </reaction>
</comment>
<evidence type="ECO:0000313" key="9">
    <source>
        <dbReference type="EMBL" id="THC79465.1"/>
    </source>
</evidence>
<keyword evidence="3 5" id="KW-0464">Manganese</keyword>
<feature type="binding site" evidence="5">
    <location>
        <position position="13"/>
    </location>
    <ligand>
        <name>Mn(2+)</name>
        <dbReference type="ChEBI" id="CHEBI:29035"/>
        <label>1</label>
    </ligand>
</feature>
<sequence length="396" mass="44050">MKRFERIITIVLDSVGIGEAPDAKSFNDQGADTLGHLCSYWNGKLAIPQLEDLGIGRILRATPLKGIKAKSGTSSAVGKMREVSAGKDSLDGHWEMMGVPVDSALDTFPNGFPQRLVEQIEQFSNRRVILNQVYSGTRAIEDYGEEQIAEGALIVYTSGDSVLQVAACETVVPVEELYRICRFIRFTLDDSGWQIGRVIARPFIRMDSGSFRRTANRRDYTIVPGHETVLDILSTNNISVCGIGKVNDIFSGRGIDRKIHTTSNQDGLYQVINILEDKKYRFIFANLVDFDSQYGHRRDPRGYGKELERVDHLLQSVIAKISESDLLLITADHGNDPTFCGHDHTREYVPLIAYSPNLTNGDLGIRETFSDLGATVLENFNLKSKQNIGASFLSKL</sequence>
<dbReference type="Proteomes" id="UP000552935">
    <property type="component" value="Unassembled WGS sequence"/>
</dbReference>
<dbReference type="InterPro" id="IPR006124">
    <property type="entry name" value="Metalloenzyme"/>
</dbReference>
<reference evidence="9 10" key="1">
    <citation type="submission" date="2019-04" db="EMBL/GenBank/DDBJ databases">
        <title>Genome Announcement to Ensure Probiotic Safety of Lactobacillus rhamnosus UBLR-58.</title>
        <authorList>
            <person name="Sulthana A."/>
            <person name="Lakshmi S.G."/>
            <person name="Madempudi R.S."/>
        </authorList>
    </citation>
    <scope>NUCLEOTIDE SEQUENCE [LARGE SCALE GENOMIC DNA]</scope>
    <source>
        <strain evidence="9 10">UBLR-58</strain>
    </source>
</reference>
<dbReference type="Pfam" id="PF01676">
    <property type="entry name" value="Metalloenzyme"/>
    <property type="match status" value="1"/>
</dbReference>
<evidence type="ECO:0000256" key="5">
    <source>
        <dbReference type="HAMAP-Rule" id="MF_00740"/>
    </source>
</evidence>
<evidence type="ECO:0000313" key="8">
    <source>
        <dbReference type="EMBL" id="NZA05489.1"/>
    </source>
</evidence>
<comment type="subcellular location">
    <subcellularLocation>
        <location evidence="5">Cytoplasm</location>
    </subcellularLocation>
</comment>
<feature type="binding site" evidence="5">
    <location>
        <position position="291"/>
    </location>
    <ligand>
        <name>Mn(2+)</name>
        <dbReference type="ChEBI" id="CHEBI:29035"/>
        <label>2</label>
    </ligand>
</feature>
<dbReference type="PIRSF" id="PIRSF001491">
    <property type="entry name" value="Ppentomutase"/>
    <property type="match status" value="1"/>
</dbReference>
<protein>
    <recommendedName>
        <fullName evidence="5 6">Phosphopentomutase</fullName>
        <ecNumber evidence="5 6">5.4.2.7</ecNumber>
    </recommendedName>
    <alternativeName>
        <fullName evidence="5">Phosphodeoxyribomutase</fullName>
    </alternativeName>
</protein>
<feature type="domain" description="Metalloenzyme" evidence="7">
    <location>
        <begin position="6"/>
        <end position="383"/>
    </location>
</feature>
<dbReference type="GO" id="GO:0008973">
    <property type="term" value="F:phosphopentomutase activity"/>
    <property type="evidence" value="ECO:0007669"/>
    <property type="project" value="UniProtKB-UniRule"/>
</dbReference>
<evidence type="ECO:0000313" key="11">
    <source>
        <dbReference type="Proteomes" id="UP000552935"/>
    </source>
</evidence>
<name>A0A508Z698_LACRH</name>
<dbReference type="PANTHER" id="PTHR21110">
    <property type="entry name" value="PHOSPHOPENTOMUTASE"/>
    <property type="match status" value="1"/>
</dbReference>
<comment type="pathway">
    <text evidence="5">Carbohydrate degradation; 2-deoxy-D-ribose 1-phosphate degradation; D-glyceraldehyde 3-phosphate and acetaldehyde from 2-deoxy-alpha-D-ribose 1-phosphate: step 1/2.</text>
</comment>
<evidence type="ECO:0000256" key="4">
    <source>
        <dbReference type="ARBA" id="ARBA00023235"/>
    </source>
</evidence>
<evidence type="ECO:0000259" key="7">
    <source>
        <dbReference type="Pfam" id="PF01676"/>
    </source>
</evidence>
<feature type="binding site" evidence="5">
    <location>
        <position position="344"/>
    </location>
    <ligand>
        <name>Mn(2+)</name>
        <dbReference type="ChEBI" id="CHEBI:29035"/>
        <label>2</label>
    </ligand>
</feature>
<dbReference type="SUPFAM" id="SSF143856">
    <property type="entry name" value="DeoB insert domain-like"/>
    <property type="match status" value="1"/>
</dbReference>
<dbReference type="SUPFAM" id="SSF53649">
    <property type="entry name" value="Alkaline phosphatase-like"/>
    <property type="match status" value="1"/>
</dbReference>
<dbReference type="GO" id="GO:0009117">
    <property type="term" value="P:nucleotide metabolic process"/>
    <property type="evidence" value="ECO:0007669"/>
    <property type="project" value="UniProtKB-UniRule"/>
</dbReference>
<feature type="binding site" evidence="5">
    <location>
        <position position="296"/>
    </location>
    <ligand>
        <name>Mn(2+)</name>
        <dbReference type="ChEBI" id="CHEBI:29035"/>
        <label>2</label>
    </ligand>
</feature>
<dbReference type="HAMAP" id="MF_00740">
    <property type="entry name" value="Phosphopentomut"/>
    <property type="match status" value="1"/>
</dbReference>
<dbReference type="Gene3D" id="3.30.70.1250">
    <property type="entry name" value="Phosphopentomutase"/>
    <property type="match status" value="1"/>
</dbReference>
<dbReference type="GO" id="GO:0005829">
    <property type="term" value="C:cytosol"/>
    <property type="evidence" value="ECO:0007669"/>
    <property type="project" value="TreeGrafter"/>
</dbReference>
<accession>A0A508Z698</accession>
<dbReference type="InterPro" id="IPR010045">
    <property type="entry name" value="DeoB"/>
</dbReference>